<dbReference type="Proteomes" id="UP000075526">
    <property type="component" value="Unassembled WGS sequence"/>
</dbReference>
<reference evidence="8 9" key="1">
    <citation type="submission" date="2015-06" db="EMBL/GenBank/DDBJ databases">
        <title>Improved classification and identification of acetic acid bacteria using matrix-assisted laser desorption/ionization time-of-flight mass spectrometry; Gluconobacter nephelii and Gluconobacter uchimurae are later heterotypic synonyms of Gluconobacter japonicus and Gluconobacter oxydans, respectively.</title>
        <authorList>
            <person name="Li L."/>
            <person name="Cleenwerck I."/>
            <person name="De Vuyst L."/>
            <person name="Vandamme P."/>
        </authorList>
    </citation>
    <scope>NUCLEOTIDE SEQUENCE [LARGE SCALE GENOMIC DNA]</scope>
    <source>
        <strain evidence="8 9">LMG 1552</strain>
    </source>
</reference>
<dbReference type="PANTHER" id="PTHR10742:SF342">
    <property type="entry name" value="AMINE OXIDASE"/>
    <property type="match status" value="1"/>
</dbReference>
<dbReference type="Pfam" id="PF01593">
    <property type="entry name" value="Amino_oxidase"/>
    <property type="match status" value="1"/>
</dbReference>
<dbReference type="SUPFAM" id="SSF54373">
    <property type="entry name" value="FAD-linked reductases, C-terminal domain"/>
    <property type="match status" value="1"/>
</dbReference>
<name>A0A149RQK5_9PROT</name>
<dbReference type="Gene3D" id="1.20.1440.240">
    <property type="match status" value="1"/>
</dbReference>
<comment type="similarity">
    <text evidence="2">Belongs to the tryptophan 2-monooxygenase family.</text>
</comment>
<evidence type="ECO:0000256" key="3">
    <source>
        <dbReference type="ARBA" id="ARBA00012535"/>
    </source>
</evidence>
<evidence type="ECO:0000313" key="9">
    <source>
        <dbReference type="Proteomes" id="UP000075526"/>
    </source>
</evidence>
<dbReference type="EMBL" id="LHZF01000155">
    <property type="protein sequence ID" value="KXV16630.1"/>
    <property type="molecule type" value="Genomic_DNA"/>
</dbReference>
<dbReference type="PROSITE" id="PS51318">
    <property type="entry name" value="TAT"/>
    <property type="match status" value="1"/>
</dbReference>
<dbReference type="Gene3D" id="3.50.50.60">
    <property type="entry name" value="FAD/NAD(P)-binding domain"/>
    <property type="match status" value="1"/>
</dbReference>
<evidence type="ECO:0000256" key="5">
    <source>
        <dbReference type="ARBA" id="ARBA00023070"/>
    </source>
</evidence>
<evidence type="ECO:0000256" key="4">
    <source>
        <dbReference type="ARBA" id="ARBA00017871"/>
    </source>
</evidence>
<proteinExistence type="inferred from homology"/>
<dbReference type="PATRIC" id="fig|178901.13.peg.999"/>
<gene>
    <name evidence="8" type="ORF">AD933_05815</name>
</gene>
<evidence type="ECO:0000256" key="2">
    <source>
        <dbReference type="ARBA" id="ARBA00005833"/>
    </source>
</evidence>
<accession>A0A149RQK5</accession>
<keyword evidence="5" id="KW-0073">Auxin biosynthesis</keyword>
<dbReference type="GO" id="GO:0050361">
    <property type="term" value="F:tryptophan 2-monooxygenase activity"/>
    <property type="evidence" value="ECO:0007669"/>
    <property type="project" value="UniProtKB-EC"/>
</dbReference>
<dbReference type="Gene3D" id="3.90.660.10">
    <property type="match status" value="1"/>
</dbReference>
<dbReference type="InterPro" id="IPR050281">
    <property type="entry name" value="Flavin_monoamine_oxidase"/>
</dbReference>
<evidence type="ECO:0000256" key="6">
    <source>
        <dbReference type="ARBA" id="ARBA00047321"/>
    </source>
</evidence>
<dbReference type="AlphaFoldDB" id="A0A149RQK5"/>
<dbReference type="InterPro" id="IPR036188">
    <property type="entry name" value="FAD/NAD-bd_sf"/>
</dbReference>
<evidence type="ECO:0000313" key="8">
    <source>
        <dbReference type="EMBL" id="KXV16630.1"/>
    </source>
</evidence>
<dbReference type="PANTHER" id="PTHR10742">
    <property type="entry name" value="FLAVIN MONOAMINE OXIDASE"/>
    <property type="match status" value="1"/>
</dbReference>
<feature type="domain" description="Amine oxidase" evidence="7">
    <location>
        <begin position="65"/>
        <end position="525"/>
    </location>
</feature>
<evidence type="ECO:0000256" key="1">
    <source>
        <dbReference type="ARBA" id="ARBA00004814"/>
    </source>
</evidence>
<comment type="caution">
    <text evidence="8">The sequence shown here is derived from an EMBL/GenBank/DDBJ whole genome shotgun (WGS) entry which is preliminary data.</text>
</comment>
<dbReference type="GO" id="GO:0009063">
    <property type="term" value="P:amino acid catabolic process"/>
    <property type="evidence" value="ECO:0007669"/>
    <property type="project" value="TreeGrafter"/>
</dbReference>
<protein>
    <recommendedName>
        <fullName evidence="4">Tryptophan 2-monooxygenase</fullName>
        <ecNumber evidence="3">1.13.12.3</ecNumber>
    </recommendedName>
</protein>
<organism evidence="8 9">
    <name type="scientific">Acetobacter malorum</name>
    <dbReference type="NCBI Taxonomy" id="178901"/>
    <lineage>
        <taxon>Bacteria</taxon>
        <taxon>Pseudomonadati</taxon>
        <taxon>Pseudomonadota</taxon>
        <taxon>Alphaproteobacteria</taxon>
        <taxon>Acetobacterales</taxon>
        <taxon>Acetobacteraceae</taxon>
        <taxon>Acetobacter</taxon>
    </lineage>
</organism>
<comment type="catalytic activity">
    <reaction evidence="6">
        <text>L-tryptophan + O2 = indole-3-acetamide + CO2 + H2O</text>
        <dbReference type="Rhea" id="RHEA:16165"/>
        <dbReference type="ChEBI" id="CHEBI:15377"/>
        <dbReference type="ChEBI" id="CHEBI:15379"/>
        <dbReference type="ChEBI" id="CHEBI:16031"/>
        <dbReference type="ChEBI" id="CHEBI:16526"/>
        <dbReference type="ChEBI" id="CHEBI:57912"/>
        <dbReference type="EC" id="1.13.12.3"/>
    </reaction>
</comment>
<dbReference type="InterPro" id="IPR002937">
    <property type="entry name" value="Amino_oxidase"/>
</dbReference>
<dbReference type="EC" id="1.13.12.3" evidence="3"/>
<dbReference type="GO" id="GO:0001716">
    <property type="term" value="F:L-amino-acid oxidase activity"/>
    <property type="evidence" value="ECO:0007669"/>
    <property type="project" value="TreeGrafter"/>
</dbReference>
<evidence type="ECO:0000259" key="7">
    <source>
        <dbReference type="Pfam" id="PF01593"/>
    </source>
</evidence>
<dbReference type="SUPFAM" id="SSF51905">
    <property type="entry name" value="FAD/NAD(P)-binding domain"/>
    <property type="match status" value="1"/>
</dbReference>
<comment type="pathway">
    <text evidence="1">Plant hormone metabolism; auxin biosynthesis.</text>
</comment>
<sequence>MPHAHPPTAPTRRQLLTRIGTLAGSAALYQAMTTLGHAMGTDFRGPPQLSGAKPGTRVLVLGAGLSGMLSAYELRKAGYKVQILEFQSRSGGRNISLRGGDTVKELGGATQKVGFAAGNYINPGPWRIPYHHQGLLHYCREFGVQLEPFIELNHNSWLHSTGAFGGKAVRYRELASDFNGFTAELLAKAIDQHKLDELVPEDERAHIHEAMKSWGALNKDMAYAKGNTSSLRRGFEKSQGGGVDGAPVPSDLFARKDVMQSGLWNWMAFHERLDMQTTMFQPVGGMDQIGKGFTRQVKDLITLNCKVSSIHQDERGVTVTYTDTAHGDAVRQAQADYCVCTIPLSVLSQLDVQVNAGMKAAIAAVPYASSVKMGMEFKRRFWEEDDQIYGGISFTDQQISQISYPSNGIFSKGPAVLLGGYMFGPAAYDFAGMTPEERIQRALDQGTAIHPQYRKEFSNGVSFAWSRVPWTLGCCSMWTEEARKTHYKTLCAVDNRLVLAGEHASYVGCWQEGAILSALDAVTRLHKRALGAA</sequence>
<dbReference type="InterPro" id="IPR006311">
    <property type="entry name" value="TAT_signal"/>
</dbReference>
<dbReference type="GO" id="GO:0009851">
    <property type="term" value="P:auxin biosynthetic process"/>
    <property type="evidence" value="ECO:0007669"/>
    <property type="project" value="UniProtKB-KW"/>
</dbReference>
<dbReference type="RefSeq" id="WP_061507921.1">
    <property type="nucleotide sequence ID" value="NZ_LHZF01000155.1"/>
</dbReference>